<comment type="caution">
    <text evidence="1">The sequence shown here is derived from an EMBL/GenBank/DDBJ whole genome shotgun (WGS) entry which is preliminary data.</text>
</comment>
<gene>
    <name evidence="1" type="ORF">BJ878DRAFT_527494</name>
</gene>
<keyword evidence="2" id="KW-1185">Reference proteome</keyword>
<organism evidence="1 2">
    <name type="scientific">Calycina marina</name>
    <dbReference type="NCBI Taxonomy" id="1763456"/>
    <lineage>
        <taxon>Eukaryota</taxon>
        <taxon>Fungi</taxon>
        <taxon>Dikarya</taxon>
        <taxon>Ascomycota</taxon>
        <taxon>Pezizomycotina</taxon>
        <taxon>Leotiomycetes</taxon>
        <taxon>Helotiales</taxon>
        <taxon>Pezizellaceae</taxon>
        <taxon>Calycina</taxon>
    </lineage>
</organism>
<dbReference type="EMBL" id="MU254537">
    <property type="protein sequence ID" value="KAG9240213.1"/>
    <property type="molecule type" value="Genomic_DNA"/>
</dbReference>
<accession>A0A9P7YW64</accession>
<reference evidence="1" key="1">
    <citation type="journal article" date="2021" name="IMA Fungus">
        <title>Genomic characterization of three marine fungi, including Emericellopsis atlantica sp. nov. with signatures of a generalist lifestyle and marine biomass degradation.</title>
        <authorList>
            <person name="Hagestad O.C."/>
            <person name="Hou L."/>
            <person name="Andersen J.H."/>
            <person name="Hansen E.H."/>
            <person name="Altermark B."/>
            <person name="Li C."/>
            <person name="Kuhnert E."/>
            <person name="Cox R.J."/>
            <person name="Crous P.W."/>
            <person name="Spatafora J.W."/>
            <person name="Lail K."/>
            <person name="Amirebrahimi M."/>
            <person name="Lipzen A."/>
            <person name="Pangilinan J."/>
            <person name="Andreopoulos W."/>
            <person name="Hayes R.D."/>
            <person name="Ng V."/>
            <person name="Grigoriev I.V."/>
            <person name="Jackson S.A."/>
            <person name="Sutton T.D.S."/>
            <person name="Dobson A.D.W."/>
            <person name="Rama T."/>
        </authorList>
    </citation>
    <scope>NUCLEOTIDE SEQUENCE</scope>
    <source>
        <strain evidence="1">TRa3180A</strain>
    </source>
</reference>
<protein>
    <submittedName>
        <fullName evidence="1">Uncharacterized protein</fullName>
    </submittedName>
</protein>
<proteinExistence type="predicted"/>
<sequence length="204" mass="23599">MLDKAYINLDVDIIWLSKDDRGELYAGFYVYCGLCLCRYDDATCDHALNGFAACTLAIGYSRWCAEFDRDDAEDNEVIHCILYFQPRKALLVVGNFQYPSLQDEVGFLAPRSLPSETPHGLAGMDLPEDDTIFNTWGHLIESAELDMKLYVKLRTERRRELRKELGLSVKEFNELDDKHNGEDIEDLRTYPLPKIFFVEAEIRR</sequence>
<dbReference type="AlphaFoldDB" id="A0A9P7YW64"/>
<dbReference type="Proteomes" id="UP000887226">
    <property type="component" value="Unassembled WGS sequence"/>
</dbReference>
<evidence type="ECO:0000313" key="2">
    <source>
        <dbReference type="Proteomes" id="UP000887226"/>
    </source>
</evidence>
<name>A0A9P7YW64_9HELO</name>
<evidence type="ECO:0000313" key="1">
    <source>
        <dbReference type="EMBL" id="KAG9240213.1"/>
    </source>
</evidence>